<reference evidence="2" key="1">
    <citation type="journal article" date="2019" name="Int. J. Syst. Evol. Microbiol.">
        <title>The Global Catalogue of Microorganisms (GCM) 10K type strain sequencing project: providing services to taxonomists for standard genome sequencing and annotation.</title>
        <authorList>
            <consortium name="The Broad Institute Genomics Platform"/>
            <consortium name="The Broad Institute Genome Sequencing Center for Infectious Disease"/>
            <person name="Wu L."/>
            <person name="Ma J."/>
        </authorList>
    </citation>
    <scope>NUCLEOTIDE SEQUENCE [LARGE SCALE GENOMIC DNA]</scope>
    <source>
        <strain evidence="2">KCTC 42087</strain>
    </source>
</reference>
<comment type="caution">
    <text evidence="1">The sequence shown here is derived from an EMBL/GenBank/DDBJ whole genome shotgun (WGS) entry which is preliminary data.</text>
</comment>
<dbReference type="SUPFAM" id="SSF55154">
    <property type="entry name" value="CYTH-like phosphatases"/>
    <property type="match status" value="1"/>
</dbReference>
<proteinExistence type="predicted"/>
<keyword evidence="2" id="KW-1185">Reference proteome</keyword>
<accession>A0ABW1AJQ5</accession>
<protein>
    <submittedName>
        <fullName evidence="1">Uncharacterized protein</fullName>
    </submittedName>
</protein>
<organism evidence="1 2">
    <name type="scientific">Actinomadura rugatobispora</name>
    <dbReference type="NCBI Taxonomy" id="1994"/>
    <lineage>
        <taxon>Bacteria</taxon>
        <taxon>Bacillati</taxon>
        <taxon>Actinomycetota</taxon>
        <taxon>Actinomycetes</taxon>
        <taxon>Streptosporangiales</taxon>
        <taxon>Thermomonosporaceae</taxon>
        <taxon>Actinomadura</taxon>
    </lineage>
</organism>
<dbReference type="EMBL" id="JBHSON010000181">
    <property type="protein sequence ID" value="MFC5754769.1"/>
    <property type="molecule type" value="Genomic_DNA"/>
</dbReference>
<sequence length="553" mass="60255">PMTLYLQSVRGFSPLEAGLVMAPSSLASMLLAPVAGRLSDRPTVTPPLYSRDHRFKDLARLIVNGYSVNEDGLSFQVTVLSDLRHVAVPHDLIPVTLEAPGGRTLDIVIVLTPPPDQNVCTFSASYTWNQLAKLLELERPDGVPVRDAVIEALPQAGIRAEWWDNRTGPNAPRHYCGGTEQKYGSGRIDLRPITVDDLKASEAVAKTAWTAAEPLRTSRPVYRAFADLLRPGLEMATALEAESEFFISGEQHVSVVAKMRALYSRPAELKALGVELMSGEDVRRCTDTYYDVPELTLLRHGIVLRRRQFGGDGPGGFLLQVKGRTVTRQGEPGERIRLTSQVHLMEPVDPARLGEFLAGGGVDNAFARVLADGPAHGRSGPSSPEEWAGLAPRLVVTAQRVRYSLELAHSMTVDFSADSATGTDPVTGRSFTVHTVEFGIGHEGLCVDDESSGPLYASFSGGAGARAYRIPPGRVGGGNGTRRPAVAARRVLVTRPYHVPSDLDDPELFGRRDYLQYRDLRDRMMHHLFGYAAKDLALGGTKSHTLARLLEMI</sequence>
<dbReference type="Gene3D" id="1.20.1250.20">
    <property type="entry name" value="MFS general substrate transporter like domains"/>
    <property type="match status" value="1"/>
</dbReference>
<dbReference type="InterPro" id="IPR036259">
    <property type="entry name" value="MFS_trans_sf"/>
</dbReference>
<gene>
    <name evidence="1" type="ORF">ACFPZN_54930</name>
</gene>
<evidence type="ECO:0000313" key="1">
    <source>
        <dbReference type="EMBL" id="MFC5754769.1"/>
    </source>
</evidence>
<dbReference type="RefSeq" id="WP_378293197.1">
    <property type="nucleotide sequence ID" value="NZ_JBHSON010000181.1"/>
</dbReference>
<dbReference type="SUPFAM" id="SSF103473">
    <property type="entry name" value="MFS general substrate transporter"/>
    <property type="match status" value="1"/>
</dbReference>
<evidence type="ECO:0000313" key="2">
    <source>
        <dbReference type="Proteomes" id="UP001596074"/>
    </source>
</evidence>
<dbReference type="Proteomes" id="UP001596074">
    <property type="component" value="Unassembled WGS sequence"/>
</dbReference>
<name>A0ABW1AJQ5_9ACTN</name>
<feature type="non-terminal residue" evidence="1">
    <location>
        <position position="1"/>
    </location>
</feature>
<dbReference type="Gene3D" id="2.40.320.10">
    <property type="entry name" value="Hypothetical Protein Pfu-838710-001"/>
    <property type="match status" value="1"/>
</dbReference>
<dbReference type="InterPro" id="IPR033469">
    <property type="entry name" value="CYTH-like_dom_sf"/>
</dbReference>